<reference evidence="2 3" key="1">
    <citation type="submission" date="2017-05" db="EMBL/GenBank/DDBJ databases">
        <title>Genome sequence of Candidatus Fukatsuia symbiotica and Candidatus Hamiltonella defensa from Acyrthosiphon pisum strain 5D.</title>
        <authorList>
            <person name="Patel V.A."/>
            <person name="Chevignon G."/>
            <person name="Russell J.A."/>
            <person name="Oliver K.M."/>
        </authorList>
    </citation>
    <scope>NUCLEOTIDE SEQUENCE [LARGE SCALE GENOMIC DNA]</scope>
    <source>
        <strain evidence="2 3">5D</strain>
    </source>
</reference>
<dbReference type="OrthoDB" id="1676884at2"/>
<dbReference type="RefSeq" id="WP_119797466.1">
    <property type="nucleotide sequence ID" value="NZ_CP021659.1"/>
</dbReference>
<keyword evidence="1" id="KW-0472">Membrane</keyword>
<sequence length="515" mass="57698">MPAIPIKVFAPVGTKIRGLHHQTTLFLHTQGQPKVTLKLKKLPSPAPGTARTTAEVRLRWGLALMIDSQEALGSAINLAQINQALRTHFTDQTPFTTDPYLPLLLSNRRGETAEGIFDINRHNWLAKSGLAKNPGGSMLYTPEGTTLSTVAAQVEYDGEGIYFRCLLTLIQDSDQRPLVQIGYHDYGLRPQEQDRYQQLTVYFNDSEAYRLNALDKRSFLQQLEDGDLDGLLPLVSCLQKLNPAQSVHVIDTVRKKGARFDWHSQPDVAADPVLFALESDHYFADGIANNTYHYRLGDGHTVIQDSGGVDILVLLGEITEEALALQRTGDDLQLIIYRDVKEAGIITLKNHFTVSSARMENIMVDERNYNITRLLQGRLTLSGKNSGAITRMPFEHHLLDYSNNLSEHGEGNSLYLLTPDSKGYYAINDADGVDMLELPENIRRNDVCWQKREMTWSSASAYLIILSLSGCKTILRPLGIGWSKSGYRTLFIAFMIVVSLFLVGRAREKVINLKR</sequence>
<evidence type="ECO:0000313" key="3">
    <source>
        <dbReference type="Proteomes" id="UP000261875"/>
    </source>
</evidence>
<proteinExistence type="predicted"/>
<evidence type="ECO:0000313" key="2">
    <source>
        <dbReference type="EMBL" id="AWK14453.1"/>
    </source>
</evidence>
<name>A0A2U8I5L8_9GAMM</name>
<evidence type="ECO:0000256" key="1">
    <source>
        <dbReference type="SAM" id="Phobius"/>
    </source>
</evidence>
<dbReference type="AlphaFoldDB" id="A0A2U8I5L8"/>
<organism evidence="2 3">
    <name type="scientific">Candidatus Fukatsuia symbiotica</name>
    <dbReference type="NCBI Taxonomy" id="1878942"/>
    <lineage>
        <taxon>Bacteria</taxon>
        <taxon>Pseudomonadati</taxon>
        <taxon>Pseudomonadota</taxon>
        <taxon>Gammaproteobacteria</taxon>
        <taxon>Enterobacterales</taxon>
        <taxon>Yersiniaceae</taxon>
        <taxon>Candidatus Fukatsuia</taxon>
    </lineage>
</organism>
<protein>
    <submittedName>
        <fullName evidence="2">Uncharacterized protein</fullName>
    </submittedName>
</protein>
<keyword evidence="1" id="KW-0812">Transmembrane</keyword>
<dbReference type="Proteomes" id="UP000261875">
    <property type="component" value="Chromosome"/>
</dbReference>
<accession>A0A2U8I5L8</accession>
<dbReference type="EMBL" id="CP021659">
    <property type="protein sequence ID" value="AWK14453.1"/>
    <property type="molecule type" value="Genomic_DNA"/>
</dbReference>
<keyword evidence="1" id="KW-1133">Transmembrane helix</keyword>
<dbReference type="KEGG" id="fsm:CCS41_08150"/>
<feature type="transmembrane region" description="Helical" evidence="1">
    <location>
        <begin position="487"/>
        <end position="506"/>
    </location>
</feature>
<keyword evidence="3" id="KW-1185">Reference proteome</keyword>
<gene>
    <name evidence="2" type="ORF">CCS41_08150</name>
</gene>